<proteinExistence type="inferred from homology"/>
<dbReference type="KEGG" id="cei:CEPID_11000"/>
<keyword evidence="3 4" id="KW-0378">Hydrolase</keyword>
<dbReference type="PANTHER" id="PTHR43046">
    <property type="entry name" value="GDP-MANNOSE MANNOSYL HYDROLASE"/>
    <property type="match status" value="1"/>
</dbReference>
<evidence type="ECO:0000256" key="1">
    <source>
        <dbReference type="ARBA" id="ARBA00001946"/>
    </source>
</evidence>
<dbReference type="AlphaFoldDB" id="A0A0G3GSB5"/>
<sequence>MFGDGDGWAAGPQGTRMWGLHGAAGLFLVAGDKLLLQHRAHWTANGGTWGLPGGARDSHETAAEAALREAEEETGIKPSQVTVLAELCTSGPFPGDPLRPELAAGWTYTTVLARADKELATTANNESLELRWVDFGALTSMNLIPPLAENLDLLCREIGRRKAC</sequence>
<dbReference type="InterPro" id="IPR020084">
    <property type="entry name" value="NUDIX_hydrolase_CS"/>
</dbReference>
<dbReference type="EMBL" id="CP011541">
    <property type="protein sequence ID" value="AKK04029.1"/>
    <property type="molecule type" value="Genomic_DNA"/>
</dbReference>
<dbReference type="InterPro" id="IPR020476">
    <property type="entry name" value="Nudix_hydrolase"/>
</dbReference>
<protein>
    <submittedName>
        <fullName evidence="6">ADP-ribose pyrophosphatase</fullName>
        <ecNumber evidence="6">3.6.1.55</ecNumber>
    </submittedName>
</protein>
<dbReference type="PATRIC" id="fig|1050174.4.peg.2217"/>
<comment type="similarity">
    <text evidence="2 4">Belongs to the Nudix hydrolase family.</text>
</comment>
<dbReference type="PROSITE" id="PS51462">
    <property type="entry name" value="NUDIX"/>
    <property type="match status" value="1"/>
</dbReference>
<dbReference type="Gene3D" id="3.90.79.10">
    <property type="entry name" value="Nucleoside Triphosphate Pyrophosphohydrolase"/>
    <property type="match status" value="1"/>
</dbReference>
<accession>A0A0G3GSB5</accession>
<dbReference type="Proteomes" id="UP000035368">
    <property type="component" value="Chromosome"/>
</dbReference>
<dbReference type="OrthoDB" id="3404294at2"/>
<evidence type="ECO:0000313" key="7">
    <source>
        <dbReference type="Proteomes" id="UP000035368"/>
    </source>
</evidence>
<name>A0A0G3GSB5_9CORY</name>
<dbReference type="GO" id="GO:0035539">
    <property type="term" value="F:8-oxo-7,8-dihydrodeoxyguanosine triphosphate pyrophosphatase activity"/>
    <property type="evidence" value="ECO:0007669"/>
    <property type="project" value="UniProtKB-EC"/>
</dbReference>
<dbReference type="PANTHER" id="PTHR43046:SF2">
    <property type="entry name" value="8-OXO-DGTP DIPHOSPHATASE-RELATED"/>
    <property type="match status" value="1"/>
</dbReference>
<dbReference type="RefSeq" id="WP_047240937.1">
    <property type="nucleotide sequence ID" value="NZ_CP011541.1"/>
</dbReference>
<dbReference type="InterPro" id="IPR015797">
    <property type="entry name" value="NUDIX_hydrolase-like_dom_sf"/>
</dbReference>
<evidence type="ECO:0000256" key="4">
    <source>
        <dbReference type="RuleBase" id="RU003476"/>
    </source>
</evidence>
<dbReference type="PRINTS" id="PR00502">
    <property type="entry name" value="NUDIXFAMILY"/>
</dbReference>
<dbReference type="EC" id="3.6.1.55" evidence="6"/>
<dbReference type="Pfam" id="PF00293">
    <property type="entry name" value="NUDIX"/>
    <property type="match status" value="1"/>
</dbReference>
<evidence type="ECO:0000256" key="3">
    <source>
        <dbReference type="ARBA" id="ARBA00022801"/>
    </source>
</evidence>
<evidence type="ECO:0000259" key="5">
    <source>
        <dbReference type="PROSITE" id="PS51462"/>
    </source>
</evidence>
<feature type="domain" description="Nudix hydrolase" evidence="5">
    <location>
        <begin position="19"/>
        <end position="155"/>
    </location>
</feature>
<keyword evidence="7" id="KW-1185">Reference proteome</keyword>
<organism evidence="6 7">
    <name type="scientific">Corynebacterium epidermidicanis</name>
    <dbReference type="NCBI Taxonomy" id="1050174"/>
    <lineage>
        <taxon>Bacteria</taxon>
        <taxon>Bacillati</taxon>
        <taxon>Actinomycetota</taxon>
        <taxon>Actinomycetes</taxon>
        <taxon>Mycobacteriales</taxon>
        <taxon>Corynebacteriaceae</taxon>
        <taxon>Corynebacterium</taxon>
    </lineage>
</organism>
<dbReference type="STRING" id="1050174.CEPID_11000"/>
<gene>
    <name evidence="6" type="ORF">CEPID_11000</name>
</gene>
<evidence type="ECO:0000313" key="6">
    <source>
        <dbReference type="EMBL" id="AKK04029.1"/>
    </source>
</evidence>
<reference evidence="6 7" key="1">
    <citation type="submission" date="2015-05" db="EMBL/GenBank/DDBJ databases">
        <title>Complete genome sequence of Corynebacterium epidermidicanis DSM 45586, isolated from the skin of a dog suffering from pruritus.</title>
        <authorList>
            <person name="Ruckert C."/>
            <person name="Albersmeier A."/>
            <person name="Winkler A."/>
            <person name="Tauch A."/>
        </authorList>
    </citation>
    <scope>NUCLEOTIDE SEQUENCE [LARGE SCALE GENOMIC DNA]</scope>
    <source>
        <strain evidence="6 7">DSM 45586</strain>
    </source>
</reference>
<dbReference type="PROSITE" id="PS00893">
    <property type="entry name" value="NUDIX_BOX"/>
    <property type="match status" value="1"/>
</dbReference>
<dbReference type="SUPFAM" id="SSF55811">
    <property type="entry name" value="Nudix"/>
    <property type="match status" value="1"/>
</dbReference>
<evidence type="ECO:0000256" key="2">
    <source>
        <dbReference type="ARBA" id="ARBA00005582"/>
    </source>
</evidence>
<dbReference type="InterPro" id="IPR000086">
    <property type="entry name" value="NUDIX_hydrolase_dom"/>
</dbReference>
<comment type="cofactor">
    <cofactor evidence="1">
        <name>Mg(2+)</name>
        <dbReference type="ChEBI" id="CHEBI:18420"/>
    </cofactor>
</comment>